<dbReference type="InterPro" id="IPR006881">
    <property type="entry name" value="RepA_C"/>
</dbReference>
<dbReference type="EMBL" id="CP029356">
    <property type="protein sequence ID" value="AWK88876.1"/>
    <property type="molecule type" value="Genomic_DNA"/>
</dbReference>
<dbReference type="Pfam" id="PF04796">
    <property type="entry name" value="RepA_C"/>
    <property type="match status" value="1"/>
</dbReference>
<dbReference type="Proteomes" id="UP000245629">
    <property type="component" value="Plasmid unnamed1"/>
</dbReference>
<sequence>MAEIHDLIMQHGRERARELVPRDQRPLVDAAAAVLADESRAMGITYSGFCLTALPHKRIPDDQTWRRDGHRVTLVVQPGVLLVGGKEKLFGVPYGSRARLIMLYLQTRALQSNSREVELGASMRDWMSRMNVSTGGQSYRDVKEQCNRLSACHLTFFWDEADAKGRGSKFAKDSIVVGGLTFTEEDYRQGSLWEERVLLSESFFKSLREHPVPVLESAIREISSKSMAIDVYIWLAYRLHSLSEATKISWQSLYAQFGGGYDEIRHFKTRFPDTLRVALNVYPEAKVEVNREGMVLHPSLPPIASDRRQAALFAM</sequence>
<reference evidence="2" key="1">
    <citation type="submission" date="2018-05" db="EMBL/GenBank/DDBJ databases">
        <title>Azospirillum thermophila sp. nov., a novel isolated from hot spring.</title>
        <authorList>
            <person name="Zhao Z."/>
        </authorList>
    </citation>
    <scope>NUCLEOTIDE SEQUENCE [LARGE SCALE GENOMIC DNA]</scope>
    <source>
        <strain evidence="2">CFH 70021</strain>
        <plasmid evidence="2">unnamed1</plasmid>
    </source>
</reference>
<dbReference type="KEGG" id="azz:DEW08_22720"/>
<gene>
    <name evidence="1" type="ORF">DEW08_22720</name>
</gene>
<organism evidence="1 2">
    <name type="scientific">Azospirillum thermophilum</name>
    <dbReference type="NCBI Taxonomy" id="2202148"/>
    <lineage>
        <taxon>Bacteria</taxon>
        <taxon>Pseudomonadati</taxon>
        <taxon>Pseudomonadota</taxon>
        <taxon>Alphaproteobacteria</taxon>
        <taxon>Rhodospirillales</taxon>
        <taxon>Azospirillaceae</taxon>
        <taxon>Azospirillum</taxon>
    </lineage>
</organism>
<dbReference type="OrthoDB" id="1524783at2"/>
<keyword evidence="1" id="KW-0614">Plasmid</keyword>
<keyword evidence="2" id="KW-1185">Reference proteome</keyword>
<geneLocation type="plasmid" evidence="1 2">
    <name>unnamed1</name>
</geneLocation>
<dbReference type="RefSeq" id="WP_109331593.1">
    <property type="nucleotide sequence ID" value="NZ_CP029356.1"/>
</dbReference>
<proteinExistence type="predicted"/>
<name>A0A2S2CWM2_9PROT</name>
<protein>
    <submittedName>
        <fullName evidence="1">Pirin</fullName>
    </submittedName>
</protein>
<accession>A0A2S2CWM2</accession>
<evidence type="ECO:0000313" key="1">
    <source>
        <dbReference type="EMBL" id="AWK88876.1"/>
    </source>
</evidence>
<evidence type="ECO:0000313" key="2">
    <source>
        <dbReference type="Proteomes" id="UP000245629"/>
    </source>
</evidence>
<dbReference type="AlphaFoldDB" id="A0A2S2CWM2"/>